<dbReference type="AlphaFoldDB" id="A0A9X2C036"/>
<dbReference type="PANTHER" id="PTHR46796">
    <property type="entry name" value="HTH-TYPE TRANSCRIPTIONAL ACTIVATOR RHAS-RELATED"/>
    <property type="match status" value="1"/>
</dbReference>
<dbReference type="InterPro" id="IPR018060">
    <property type="entry name" value="HTH_AraC"/>
</dbReference>
<dbReference type="InterPro" id="IPR009057">
    <property type="entry name" value="Homeodomain-like_sf"/>
</dbReference>
<reference evidence="5" key="1">
    <citation type="submission" date="2022-04" db="EMBL/GenBank/DDBJ databases">
        <title>Roseomonas acroporae sp. nov., isolated from coral Acropora digitifera.</title>
        <authorList>
            <person name="Sun H."/>
        </authorList>
    </citation>
    <scope>NUCLEOTIDE SEQUENCE</scope>
    <source>
        <strain evidence="5">NAR14</strain>
    </source>
</reference>
<dbReference type="EMBL" id="JALPRX010000140">
    <property type="protein sequence ID" value="MCK8787725.1"/>
    <property type="molecule type" value="Genomic_DNA"/>
</dbReference>
<dbReference type="InterPro" id="IPR050204">
    <property type="entry name" value="AraC_XylS_family_regulators"/>
</dbReference>
<evidence type="ECO:0000256" key="2">
    <source>
        <dbReference type="ARBA" id="ARBA00023125"/>
    </source>
</evidence>
<accession>A0A9X2C036</accession>
<dbReference type="Pfam" id="PF12833">
    <property type="entry name" value="HTH_18"/>
    <property type="match status" value="1"/>
</dbReference>
<dbReference type="SUPFAM" id="SSF46689">
    <property type="entry name" value="Homeodomain-like"/>
    <property type="match status" value="2"/>
</dbReference>
<keyword evidence="2" id="KW-0238">DNA-binding</keyword>
<evidence type="ECO:0000256" key="3">
    <source>
        <dbReference type="ARBA" id="ARBA00023163"/>
    </source>
</evidence>
<dbReference type="RefSeq" id="WP_248669773.1">
    <property type="nucleotide sequence ID" value="NZ_JALPRX010000140.1"/>
</dbReference>
<dbReference type="PROSITE" id="PS00041">
    <property type="entry name" value="HTH_ARAC_FAMILY_1"/>
    <property type="match status" value="1"/>
</dbReference>
<dbReference type="GO" id="GO:0003700">
    <property type="term" value="F:DNA-binding transcription factor activity"/>
    <property type="evidence" value="ECO:0007669"/>
    <property type="project" value="InterPro"/>
</dbReference>
<protein>
    <submittedName>
        <fullName evidence="5">AraC family transcriptional regulator</fullName>
    </submittedName>
</protein>
<dbReference type="GO" id="GO:0043565">
    <property type="term" value="F:sequence-specific DNA binding"/>
    <property type="evidence" value="ECO:0007669"/>
    <property type="project" value="InterPro"/>
</dbReference>
<sequence length="193" mass="20718">MRTDIATHGSTMVADAYRNLGGSAATASSHPAGRKAVSWPVPAAGLAPWQQRRVQDFVEAHLHERILVVEMAARVRLSRSFFSRAFGCTFGATPHAYLMLRRLDRAMALMGGTNAPLAEVAASCGLSDQAHLSRLFRRHLAMTPREWRRVASAGKPDTTGQVIGRTTLHAAAPVVMNGRGTANSAPQKSCFAA</sequence>
<feature type="domain" description="HTH araC/xylS-type" evidence="4">
    <location>
        <begin position="52"/>
        <end position="150"/>
    </location>
</feature>
<keyword evidence="3" id="KW-0804">Transcription</keyword>
<evidence type="ECO:0000259" key="4">
    <source>
        <dbReference type="PROSITE" id="PS01124"/>
    </source>
</evidence>
<comment type="caution">
    <text evidence="5">The sequence shown here is derived from an EMBL/GenBank/DDBJ whole genome shotgun (WGS) entry which is preliminary data.</text>
</comment>
<dbReference type="PROSITE" id="PS01124">
    <property type="entry name" value="HTH_ARAC_FAMILY_2"/>
    <property type="match status" value="1"/>
</dbReference>
<organism evidence="5 6">
    <name type="scientific">Roseomonas acroporae</name>
    <dbReference type="NCBI Taxonomy" id="2937791"/>
    <lineage>
        <taxon>Bacteria</taxon>
        <taxon>Pseudomonadati</taxon>
        <taxon>Pseudomonadota</taxon>
        <taxon>Alphaproteobacteria</taxon>
        <taxon>Acetobacterales</taxon>
        <taxon>Roseomonadaceae</taxon>
        <taxon>Roseomonas</taxon>
    </lineage>
</organism>
<keyword evidence="6" id="KW-1185">Reference proteome</keyword>
<dbReference type="Gene3D" id="1.10.10.60">
    <property type="entry name" value="Homeodomain-like"/>
    <property type="match status" value="1"/>
</dbReference>
<name>A0A9X2C036_9PROT</name>
<dbReference type="Proteomes" id="UP001139516">
    <property type="component" value="Unassembled WGS sequence"/>
</dbReference>
<dbReference type="InterPro" id="IPR018062">
    <property type="entry name" value="HTH_AraC-typ_CS"/>
</dbReference>
<evidence type="ECO:0000313" key="6">
    <source>
        <dbReference type="Proteomes" id="UP001139516"/>
    </source>
</evidence>
<dbReference type="SMART" id="SM00342">
    <property type="entry name" value="HTH_ARAC"/>
    <property type="match status" value="1"/>
</dbReference>
<keyword evidence="1" id="KW-0805">Transcription regulation</keyword>
<evidence type="ECO:0000256" key="1">
    <source>
        <dbReference type="ARBA" id="ARBA00023015"/>
    </source>
</evidence>
<gene>
    <name evidence="5" type="ORF">M0638_25500</name>
</gene>
<proteinExistence type="predicted"/>
<evidence type="ECO:0000313" key="5">
    <source>
        <dbReference type="EMBL" id="MCK8787725.1"/>
    </source>
</evidence>
<dbReference type="PANTHER" id="PTHR46796:SF14">
    <property type="entry name" value="TRANSCRIPTIONAL REGULATORY PROTEIN"/>
    <property type="match status" value="1"/>
</dbReference>